<sequence length="63" mass="7325">MQPVEPKIKSTYQADPPRLKKITKIVMLKQKVKQQSVLKKQYPLSLSNSFECDKGCFLIMKKI</sequence>
<organism evidence="1 2">
    <name type="scientific">Listeria grayi FSL F6-1183</name>
    <dbReference type="NCBI Taxonomy" id="1265827"/>
    <lineage>
        <taxon>Bacteria</taxon>
        <taxon>Bacillati</taxon>
        <taxon>Bacillota</taxon>
        <taxon>Bacilli</taxon>
        <taxon>Bacillales</taxon>
        <taxon>Listeriaceae</taxon>
        <taxon>Listeria</taxon>
    </lineage>
</organism>
<reference evidence="1 2" key="1">
    <citation type="submission" date="2012-12" db="EMBL/GenBank/DDBJ databases">
        <title>Novel taxa of Listeriaceae from agricultural environments in the United States.</title>
        <authorList>
            <person name="den Bakker H.C."/>
            <person name="Allred A."/>
            <person name="Warchocki S."/>
            <person name="Wright E.M."/>
            <person name="Burrell A."/>
            <person name="Nightingale K.K."/>
            <person name="Kephart D."/>
            <person name="Wiedmann M."/>
        </authorList>
    </citation>
    <scope>NUCLEOTIDE SEQUENCE [LARGE SCALE GENOMIC DNA]</scope>
    <source>
        <strain evidence="1 2">FSL F6-1183</strain>
    </source>
</reference>
<accession>A0A829R5S5</accession>
<dbReference type="AlphaFoldDB" id="A0A829R5S5"/>
<proteinExistence type="predicted"/>
<gene>
    <name evidence="1" type="ORF">LMUR_12869</name>
</gene>
<name>A0A829R5S5_LISGR</name>
<dbReference type="EMBL" id="AODG01000016">
    <property type="protein sequence ID" value="EUJ26537.1"/>
    <property type="molecule type" value="Genomic_DNA"/>
</dbReference>
<evidence type="ECO:0000313" key="2">
    <source>
        <dbReference type="Proteomes" id="UP000019251"/>
    </source>
</evidence>
<protein>
    <submittedName>
        <fullName evidence="1">Uncharacterized protein</fullName>
    </submittedName>
</protein>
<evidence type="ECO:0000313" key="1">
    <source>
        <dbReference type="EMBL" id="EUJ26537.1"/>
    </source>
</evidence>
<dbReference type="Proteomes" id="UP000019251">
    <property type="component" value="Unassembled WGS sequence"/>
</dbReference>
<comment type="caution">
    <text evidence="1">The sequence shown here is derived from an EMBL/GenBank/DDBJ whole genome shotgun (WGS) entry which is preliminary data.</text>
</comment>